<dbReference type="Pfam" id="PF12432">
    <property type="entry name" value="INTS1_RP2B-bd"/>
    <property type="match status" value="1"/>
</dbReference>
<evidence type="ECO:0000313" key="3">
    <source>
        <dbReference type="EMBL" id="VDO97111.1"/>
    </source>
</evidence>
<dbReference type="OrthoDB" id="19938at2759"/>
<accession>A0A183IF87</accession>
<evidence type="ECO:0000256" key="1">
    <source>
        <dbReference type="SAM" id="MobiDB-lite"/>
    </source>
</evidence>
<sequence length="278" mass="30844">MDENTDPEKARKMICGAVKLLHENRSKQPDPLLSTVLCYVSREKPSLFDNDNVLQALISLLRKPPVSKTATSRQYPLVPGVICSILLATLADKNSWPESIVHAYLDDSMNDRLWVDQNETASLVRNIQTAFGTEFPPAGFIDNIYADLRSSTDQPTTALPSISQTAEDEDNRSRDSTESATFKSDSAATCDVAAAASDKVRMTTRFQHCSEELHDYTTRLLGELCARRADAASRSLLKTLTACCGLDEVRLLASQKLDGWLQNTKASIYSFLHRIHCD</sequence>
<reference evidence="5" key="1">
    <citation type="submission" date="2016-06" db="UniProtKB">
        <authorList>
            <consortium name="WormBaseParasite"/>
        </authorList>
    </citation>
    <scope>IDENTIFICATION</scope>
</reference>
<gene>
    <name evidence="3" type="ORF">SBAD_LOCUS2281</name>
</gene>
<dbReference type="PANTHER" id="PTHR21224">
    <property type="entry name" value="INTEGRATOR COMPLEX SUBUNIT 1"/>
    <property type="match status" value="1"/>
</dbReference>
<feature type="compositionally biased region" description="Polar residues" evidence="1">
    <location>
        <begin position="155"/>
        <end position="165"/>
    </location>
</feature>
<dbReference type="PANTHER" id="PTHR21224:SF1">
    <property type="entry name" value="INTEGRATOR COMPLEX SUBUNIT 1"/>
    <property type="match status" value="1"/>
</dbReference>
<protein>
    <submittedName>
        <fullName evidence="5">DUF3677 domain-containing protein</fullName>
    </submittedName>
</protein>
<dbReference type="AlphaFoldDB" id="A0A183IF87"/>
<feature type="domain" description="Integrator complex subunit 1 RPB2-binding" evidence="2">
    <location>
        <begin position="212"/>
        <end position="265"/>
    </location>
</feature>
<keyword evidence="4" id="KW-1185">Reference proteome</keyword>
<name>A0A183IF87_9BILA</name>
<dbReference type="Proteomes" id="UP000270296">
    <property type="component" value="Unassembled WGS sequence"/>
</dbReference>
<dbReference type="InterPro" id="IPR038902">
    <property type="entry name" value="INTS1"/>
</dbReference>
<feature type="region of interest" description="Disordered" evidence="1">
    <location>
        <begin position="155"/>
        <end position="180"/>
    </location>
</feature>
<dbReference type="GO" id="GO:0032039">
    <property type="term" value="C:integrator complex"/>
    <property type="evidence" value="ECO:0007669"/>
    <property type="project" value="InterPro"/>
</dbReference>
<dbReference type="EMBL" id="UZAM01007157">
    <property type="protein sequence ID" value="VDO97111.1"/>
    <property type="molecule type" value="Genomic_DNA"/>
</dbReference>
<dbReference type="GO" id="GO:0034474">
    <property type="term" value="P:U2 snRNA 3'-end processing"/>
    <property type="evidence" value="ECO:0007669"/>
    <property type="project" value="InterPro"/>
</dbReference>
<dbReference type="InterPro" id="IPR022145">
    <property type="entry name" value="INTS1_RPB2-bd"/>
</dbReference>
<dbReference type="WBParaSite" id="SBAD_0000238701-mRNA-1">
    <property type="protein sequence ID" value="SBAD_0000238701-mRNA-1"/>
    <property type="gene ID" value="SBAD_0000238701"/>
</dbReference>
<organism evidence="5">
    <name type="scientific">Soboliphyme baturini</name>
    <dbReference type="NCBI Taxonomy" id="241478"/>
    <lineage>
        <taxon>Eukaryota</taxon>
        <taxon>Metazoa</taxon>
        <taxon>Ecdysozoa</taxon>
        <taxon>Nematoda</taxon>
        <taxon>Enoplea</taxon>
        <taxon>Dorylaimia</taxon>
        <taxon>Dioctophymatida</taxon>
        <taxon>Dioctophymatoidea</taxon>
        <taxon>Soboliphymatidae</taxon>
        <taxon>Soboliphyme</taxon>
    </lineage>
</organism>
<proteinExistence type="predicted"/>
<evidence type="ECO:0000313" key="5">
    <source>
        <dbReference type="WBParaSite" id="SBAD_0000238701-mRNA-1"/>
    </source>
</evidence>
<evidence type="ECO:0000259" key="2">
    <source>
        <dbReference type="Pfam" id="PF12432"/>
    </source>
</evidence>
<reference evidence="3 4" key="2">
    <citation type="submission" date="2018-11" db="EMBL/GenBank/DDBJ databases">
        <authorList>
            <consortium name="Pathogen Informatics"/>
        </authorList>
    </citation>
    <scope>NUCLEOTIDE SEQUENCE [LARGE SCALE GENOMIC DNA]</scope>
</reference>
<evidence type="ECO:0000313" key="4">
    <source>
        <dbReference type="Proteomes" id="UP000270296"/>
    </source>
</evidence>